<dbReference type="RefSeq" id="XP_018744833.1">
    <property type="nucleotide sequence ID" value="XM_018888818.1"/>
</dbReference>
<dbReference type="OrthoDB" id="6509636at2759"/>
<dbReference type="PANTHER" id="PTHR24096:SF422">
    <property type="entry name" value="BCDNA.GH02901"/>
    <property type="match status" value="1"/>
</dbReference>
<organism evidence="3 4">
    <name type="scientific">Gibberella moniliformis (strain M3125 / FGSC 7600)</name>
    <name type="common">Maize ear and stalk rot fungus</name>
    <name type="synonym">Fusarium verticillioides</name>
    <dbReference type="NCBI Taxonomy" id="334819"/>
    <lineage>
        <taxon>Eukaryota</taxon>
        <taxon>Fungi</taxon>
        <taxon>Dikarya</taxon>
        <taxon>Ascomycota</taxon>
        <taxon>Pezizomycotina</taxon>
        <taxon>Sordariomycetes</taxon>
        <taxon>Hypocreomycetidae</taxon>
        <taxon>Hypocreales</taxon>
        <taxon>Nectriaceae</taxon>
        <taxon>Fusarium</taxon>
        <taxon>Fusarium fujikuroi species complex</taxon>
    </lineage>
</organism>
<evidence type="ECO:0000313" key="4">
    <source>
        <dbReference type="Proteomes" id="UP000009096"/>
    </source>
</evidence>
<dbReference type="InterPro" id="IPR045851">
    <property type="entry name" value="AMP-bd_C_sf"/>
</dbReference>
<evidence type="ECO:0000259" key="2">
    <source>
        <dbReference type="Pfam" id="PF13193"/>
    </source>
</evidence>
<sequence length="578" mass="63533">MVFESPAWARALPPVSLPDSITIEEFMYSEQHGRKPLKLSRNPYTCGLTSQTYTVAEVRERVDYMARAIAKRLDWGVANGTEWDKVACVFSWNTIDYVPLTHALHRLNAIASPANAAYSVSELTHQLRATSAKALFTCVSLLPVALEAATAADISKDHIFILDMPNETNNSAFVGLSTLIDEGRHLPLLPPLLWVKEQGKRQVAYICFSSGTSGLPKGVMLSHYNIISNIALQVAYESYGRKLAGVETQVGLGLLPFSHIYGLVIISHILPWRGDEVVVLPRYNLGHMLAAIQKYKANHLPLVPPIAIQLLQNKRKCDSYDLSSLEWVTSGAAPLGAKTIESMQQMWPRWKVAQGYGLTESSPSVCSTSQHDILPGTSGSIVLGTRCKVIDENGLEVTELEKPGELFVQSPNICLGYMNNAKATAETFVWDEDGRWLRTGDVVVIRLSPLGTEHVVIVDRIKELIKVKGNQVAPAELEAHILSHPFVADCAVIPVPDDFAGEVPKAFVVKDAYTGNKSDEEIETAICKYVESHKAKYKWLEGGVEFVEAIPKSPSGKILRRVLQAREKGKSVGATAKL</sequence>
<dbReference type="GeneID" id="30060071"/>
<dbReference type="EMBL" id="DS022243">
    <property type="protein sequence ID" value="EWG38642.1"/>
    <property type="molecule type" value="Genomic_DNA"/>
</dbReference>
<gene>
    <name evidence="3" type="ORF">FVEG_01816</name>
</gene>
<dbReference type="InterPro" id="IPR000873">
    <property type="entry name" value="AMP-dep_synth/lig_dom"/>
</dbReference>
<dbReference type="PANTHER" id="PTHR24096">
    <property type="entry name" value="LONG-CHAIN-FATTY-ACID--COA LIGASE"/>
    <property type="match status" value="1"/>
</dbReference>
<dbReference type="Pfam" id="PF13193">
    <property type="entry name" value="AMP-binding_C"/>
    <property type="match status" value="1"/>
</dbReference>
<feature type="domain" description="AMP-dependent synthetase/ligase" evidence="1">
    <location>
        <begin position="50"/>
        <end position="417"/>
    </location>
</feature>
<evidence type="ECO:0008006" key="5">
    <source>
        <dbReference type="Google" id="ProtNLM"/>
    </source>
</evidence>
<feature type="domain" description="AMP-binding enzyme C-terminal" evidence="2">
    <location>
        <begin position="476"/>
        <end position="557"/>
    </location>
</feature>
<dbReference type="GO" id="GO:0016405">
    <property type="term" value="F:CoA-ligase activity"/>
    <property type="evidence" value="ECO:0007669"/>
    <property type="project" value="TreeGrafter"/>
</dbReference>
<dbReference type="eggNOG" id="KOG1176">
    <property type="taxonomic scope" value="Eukaryota"/>
</dbReference>
<dbReference type="SUPFAM" id="SSF56801">
    <property type="entry name" value="Acetyl-CoA synthetase-like"/>
    <property type="match status" value="1"/>
</dbReference>
<dbReference type="Pfam" id="PF00501">
    <property type="entry name" value="AMP-binding"/>
    <property type="match status" value="1"/>
</dbReference>
<dbReference type="Proteomes" id="UP000009096">
    <property type="component" value="Chromosome 6"/>
</dbReference>
<proteinExistence type="predicted"/>
<dbReference type="Gene3D" id="3.30.300.30">
    <property type="match status" value="1"/>
</dbReference>
<dbReference type="VEuPathDB" id="FungiDB:FVEG_01816"/>
<dbReference type="PROSITE" id="PS00455">
    <property type="entry name" value="AMP_BINDING"/>
    <property type="match status" value="1"/>
</dbReference>
<dbReference type="InterPro" id="IPR042099">
    <property type="entry name" value="ANL_N_sf"/>
</dbReference>
<evidence type="ECO:0000313" key="3">
    <source>
        <dbReference type="EMBL" id="EWG38642.1"/>
    </source>
</evidence>
<dbReference type="KEGG" id="fvr:FVEG_01816"/>
<name>W7M146_GIBM7</name>
<evidence type="ECO:0000259" key="1">
    <source>
        <dbReference type="Pfam" id="PF00501"/>
    </source>
</evidence>
<accession>W7M146</accession>
<dbReference type="EMBL" id="CM000583">
    <property type="protein sequence ID" value="EWG38642.1"/>
    <property type="molecule type" value="Genomic_DNA"/>
</dbReference>
<dbReference type="InterPro" id="IPR025110">
    <property type="entry name" value="AMP-bd_C"/>
</dbReference>
<dbReference type="AlphaFoldDB" id="W7M146"/>
<dbReference type="CDD" id="cd05911">
    <property type="entry name" value="Firefly_Luc_like"/>
    <property type="match status" value="1"/>
</dbReference>
<dbReference type="STRING" id="334819.W7M146"/>
<dbReference type="InterPro" id="IPR020845">
    <property type="entry name" value="AMP-binding_CS"/>
</dbReference>
<protein>
    <recommendedName>
        <fullName evidence="5">Phenylacetyl-CoA ligase</fullName>
    </recommendedName>
</protein>
<reference evidence="3 4" key="1">
    <citation type="journal article" date="2010" name="Nature">
        <title>Comparative genomics reveals mobile pathogenicity chromosomes in Fusarium.</title>
        <authorList>
            <person name="Ma L.J."/>
            <person name="van der Does H.C."/>
            <person name="Borkovich K.A."/>
            <person name="Coleman J.J."/>
            <person name="Daboussi M.J."/>
            <person name="Di Pietro A."/>
            <person name="Dufresne M."/>
            <person name="Freitag M."/>
            <person name="Grabherr M."/>
            <person name="Henrissat B."/>
            <person name="Houterman P.M."/>
            <person name="Kang S."/>
            <person name="Shim W.B."/>
            <person name="Woloshuk C."/>
            <person name="Xie X."/>
            <person name="Xu J.R."/>
            <person name="Antoniw J."/>
            <person name="Baker S.E."/>
            <person name="Bluhm B.H."/>
            <person name="Breakspear A."/>
            <person name="Brown D.W."/>
            <person name="Butchko R.A."/>
            <person name="Chapman S."/>
            <person name="Coulson R."/>
            <person name="Coutinho P.M."/>
            <person name="Danchin E.G."/>
            <person name="Diener A."/>
            <person name="Gale L.R."/>
            <person name="Gardiner D.M."/>
            <person name="Goff S."/>
            <person name="Hammond-Kosack K.E."/>
            <person name="Hilburn K."/>
            <person name="Hua-Van A."/>
            <person name="Jonkers W."/>
            <person name="Kazan K."/>
            <person name="Kodira C.D."/>
            <person name="Koehrsen M."/>
            <person name="Kumar L."/>
            <person name="Lee Y.H."/>
            <person name="Li L."/>
            <person name="Manners J.M."/>
            <person name="Miranda-Saavedra D."/>
            <person name="Mukherjee M."/>
            <person name="Park G."/>
            <person name="Park J."/>
            <person name="Park S.Y."/>
            <person name="Proctor R.H."/>
            <person name="Regev A."/>
            <person name="Ruiz-Roldan M.C."/>
            <person name="Sain D."/>
            <person name="Sakthikumar S."/>
            <person name="Sykes S."/>
            <person name="Schwartz D.C."/>
            <person name="Turgeon B.G."/>
            <person name="Wapinski I."/>
            <person name="Yoder O."/>
            <person name="Young S."/>
            <person name="Zeng Q."/>
            <person name="Zhou S."/>
            <person name="Galagan J."/>
            <person name="Cuomo C.A."/>
            <person name="Kistler H.C."/>
            <person name="Rep M."/>
        </authorList>
    </citation>
    <scope>NUCLEOTIDE SEQUENCE [LARGE SCALE GENOMIC DNA]</scope>
    <source>
        <strain evidence="4">M3125 / FGSC 7600</strain>
    </source>
</reference>
<dbReference type="Gene3D" id="3.40.50.12780">
    <property type="entry name" value="N-terminal domain of ligase-like"/>
    <property type="match status" value="1"/>
</dbReference>
<keyword evidence="4" id="KW-1185">Reference proteome</keyword>